<reference evidence="1 2" key="1">
    <citation type="submission" date="2015-10" db="EMBL/GenBank/DDBJ databases">
        <title>Full genome of DAOMC 229536 Phialocephala scopiformis, a fungal endophyte of spruce producing the potent anti-insectan compound rugulosin.</title>
        <authorList>
            <consortium name="DOE Joint Genome Institute"/>
            <person name="Walker A.K."/>
            <person name="Frasz S.L."/>
            <person name="Seifert K.A."/>
            <person name="Miller J.D."/>
            <person name="Mondo S.J."/>
            <person name="Labutti K."/>
            <person name="Lipzen A."/>
            <person name="Dockter R."/>
            <person name="Kennedy M."/>
            <person name="Grigoriev I.V."/>
            <person name="Spatafora J.W."/>
        </authorList>
    </citation>
    <scope>NUCLEOTIDE SEQUENCE [LARGE SCALE GENOMIC DNA]</scope>
    <source>
        <strain evidence="1 2">CBS 120377</strain>
    </source>
</reference>
<dbReference type="OrthoDB" id="3526904at2759"/>
<dbReference type="Proteomes" id="UP000070700">
    <property type="component" value="Unassembled WGS sequence"/>
</dbReference>
<proteinExistence type="predicted"/>
<dbReference type="InParanoid" id="A0A194X6Y7"/>
<evidence type="ECO:0000313" key="1">
    <source>
        <dbReference type="EMBL" id="KUJ15941.1"/>
    </source>
</evidence>
<name>A0A194X6Y7_MOLSC</name>
<dbReference type="KEGG" id="psco:LY89DRAFT_99541"/>
<gene>
    <name evidence="1" type="ORF">LY89DRAFT_99541</name>
</gene>
<keyword evidence="2" id="KW-1185">Reference proteome</keyword>
<dbReference type="EMBL" id="KQ947417">
    <property type="protein sequence ID" value="KUJ15941.1"/>
    <property type="molecule type" value="Genomic_DNA"/>
</dbReference>
<evidence type="ECO:0000313" key="2">
    <source>
        <dbReference type="Proteomes" id="UP000070700"/>
    </source>
</evidence>
<sequence>MSFCSENDDDDYPLPSPPEFTFTPSDVRLLINTPDDTLAYAHVSSHALVLASPVWKNFLFPPWSTSTEKVLEHDFSDDDPAALLVLLRIAHLKLKGIEEFAPSKDLLVDLAILCNKYVCGDLLYPWIAGWVDRHCGGKVEVICKRLDQSLRKKMYKPTSTYESQLMMLVGWIFREHPDLTECFAAGASWMLFQSAEFPEFRSIGRCRLRSWVRCVYMLDAEEEANVR</sequence>
<dbReference type="GeneID" id="28833292"/>
<protein>
    <recommendedName>
        <fullName evidence="3">BTB domain-containing protein</fullName>
    </recommendedName>
</protein>
<dbReference type="AlphaFoldDB" id="A0A194X6Y7"/>
<evidence type="ECO:0008006" key="3">
    <source>
        <dbReference type="Google" id="ProtNLM"/>
    </source>
</evidence>
<accession>A0A194X6Y7</accession>
<dbReference type="RefSeq" id="XP_018070296.1">
    <property type="nucleotide sequence ID" value="XM_018223566.1"/>
</dbReference>
<organism evidence="1 2">
    <name type="scientific">Mollisia scopiformis</name>
    <name type="common">Conifer needle endophyte fungus</name>
    <name type="synonym">Phialocephala scopiformis</name>
    <dbReference type="NCBI Taxonomy" id="149040"/>
    <lineage>
        <taxon>Eukaryota</taxon>
        <taxon>Fungi</taxon>
        <taxon>Dikarya</taxon>
        <taxon>Ascomycota</taxon>
        <taxon>Pezizomycotina</taxon>
        <taxon>Leotiomycetes</taxon>
        <taxon>Helotiales</taxon>
        <taxon>Mollisiaceae</taxon>
        <taxon>Mollisia</taxon>
    </lineage>
</organism>